<evidence type="ECO:0000313" key="2">
    <source>
        <dbReference type="Proteomes" id="UP000499080"/>
    </source>
</evidence>
<dbReference type="EMBL" id="BGPR01000468">
    <property type="protein sequence ID" value="GBM21870.1"/>
    <property type="molecule type" value="Genomic_DNA"/>
</dbReference>
<gene>
    <name evidence="1" type="ORF">AVEN_32856_1</name>
</gene>
<comment type="caution">
    <text evidence="1">The sequence shown here is derived from an EMBL/GenBank/DDBJ whole genome shotgun (WGS) entry which is preliminary data.</text>
</comment>
<keyword evidence="2" id="KW-1185">Reference proteome</keyword>
<organism evidence="1 2">
    <name type="scientific">Araneus ventricosus</name>
    <name type="common">Orbweaver spider</name>
    <name type="synonym">Epeira ventricosa</name>
    <dbReference type="NCBI Taxonomy" id="182803"/>
    <lineage>
        <taxon>Eukaryota</taxon>
        <taxon>Metazoa</taxon>
        <taxon>Ecdysozoa</taxon>
        <taxon>Arthropoda</taxon>
        <taxon>Chelicerata</taxon>
        <taxon>Arachnida</taxon>
        <taxon>Araneae</taxon>
        <taxon>Araneomorphae</taxon>
        <taxon>Entelegynae</taxon>
        <taxon>Araneoidea</taxon>
        <taxon>Araneidae</taxon>
        <taxon>Araneus</taxon>
    </lineage>
</organism>
<name>A0A4Y2DYC2_ARAVE</name>
<evidence type="ECO:0000313" key="1">
    <source>
        <dbReference type="EMBL" id="GBM21870.1"/>
    </source>
</evidence>
<sequence length="134" mass="15217">MEALKTQRKSLRTAFAVAAKNVKQHLAILEDDRKGLGKLSSLHSQSDDKFSRLEAIQREISSLLLEDTSTPSEYEAGFEAAESYRDNYLELKTRIEAFLKKSFRGLMQCSSMDNAPKLKLPKFELKKFSGDPKE</sequence>
<proteinExistence type="predicted"/>
<accession>A0A4Y2DYC2</accession>
<dbReference type="AlphaFoldDB" id="A0A4Y2DYC2"/>
<reference evidence="1 2" key="1">
    <citation type="journal article" date="2019" name="Sci. Rep.">
        <title>Orb-weaving spider Araneus ventricosus genome elucidates the spidroin gene catalogue.</title>
        <authorList>
            <person name="Kono N."/>
            <person name="Nakamura H."/>
            <person name="Ohtoshi R."/>
            <person name="Moran D.A.P."/>
            <person name="Shinohara A."/>
            <person name="Yoshida Y."/>
            <person name="Fujiwara M."/>
            <person name="Mori M."/>
            <person name="Tomita M."/>
            <person name="Arakawa K."/>
        </authorList>
    </citation>
    <scope>NUCLEOTIDE SEQUENCE [LARGE SCALE GENOMIC DNA]</scope>
</reference>
<dbReference type="Proteomes" id="UP000499080">
    <property type="component" value="Unassembled WGS sequence"/>
</dbReference>
<protein>
    <submittedName>
        <fullName evidence="1">Uncharacterized protein</fullName>
    </submittedName>
</protein>